<dbReference type="EMBL" id="JABWDY010031793">
    <property type="protein sequence ID" value="KAF5184677.1"/>
    <property type="molecule type" value="Genomic_DNA"/>
</dbReference>
<evidence type="ECO:0000313" key="1">
    <source>
        <dbReference type="EMBL" id="KAF5184677.1"/>
    </source>
</evidence>
<protein>
    <submittedName>
        <fullName evidence="1">Uncharacterized protein</fullName>
    </submittedName>
</protein>
<dbReference type="Proteomes" id="UP000554482">
    <property type="component" value="Unassembled WGS sequence"/>
</dbReference>
<feature type="non-terminal residue" evidence="1">
    <location>
        <position position="55"/>
    </location>
</feature>
<accession>A0A7J6VIU8</accession>
<dbReference type="AlphaFoldDB" id="A0A7J6VIU8"/>
<evidence type="ECO:0000313" key="2">
    <source>
        <dbReference type="Proteomes" id="UP000554482"/>
    </source>
</evidence>
<keyword evidence="2" id="KW-1185">Reference proteome</keyword>
<proteinExistence type="predicted"/>
<comment type="caution">
    <text evidence="1">The sequence shown here is derived from an EMBL/GenBank/DDBJ whole genome shotgun (WGS) entry which is preliminary data.</text>
</comment>
<name>A0A7J6VIU8_THATH</name>
<sequence>MIAMSSSTAADSYKILVTGTSEPASSESITEVYDSRTGFWNNSVVQIKNSYSFGM</sequence>
<organism evidence="1 2">
    <name type="scientific">Thalictrum thalictroides</name>
    <name type="common">Rue-anemone</name>
    <name type="synonym">Anemone thalictroides</name>
    <dbReference type="NCBI Taxonomy" id="46969"/>
    <lineage>
        <taxon>Eukaryota</taxon>
        <taxon>Viridiplantae</taxon>
        <taxon>Streptophyta</taxon>
        <taxon>Embryophyta</taxon>
        <taxon>Tracheophyta</taxon>
        <taxon>Spermatophyta</taxon>
        <taxon>Magnoliopsida</taxon>
        <taxon>Ranunculales</taxon>
        <taxon>Ranunculaceae</taxon>
        <taxon>Thalictroideae</taxon>
        <taxon>Thalictrum</taxon>
    </lineage>
</organism>
<gene>
    <name evidence="1" type="ORF">FRX31_025736</name>
</gene>
<reference evidence="1 2" key="1">
    <citation type="submission" date="2020-06" db="EMBL/GenBank/DDBJ databases">
        <title>Transcriptomic and genomic resources for Thalictrum thalictroides and T. hernandezii: Facilitating candidate gene discovery in an emerging model plant lineage.</title>
        <authorList>
            <person name="Arias T."/>
            <person name="Riano-Pachon D.M."/>
            <person name="Di Stilio V.S."/>
        </authorList>
    </citation>
    <scope>NUCLEOTIDE SEQUENCE [LARGE SCALE GENOMIC DNA]</scope>
    <source>
        <strain evidence="2">cv. WT478/WT964</strain>
        <tissue evidence="1">Leaves</tissue>
    </source>
</reference>